<keyword evidence="4 5" id="KW-0687">Ribonucleoprotein</keyword>
<comment type="subunit">
    <text evidence="5">Part of the 50S ribosomal subunit; part of the 5S rRNA/L5/L18/L25 subcomplex. Contacts the 5S rRNA. Binds to the 5S rRNA independently of L5 and L18.</text>
</comment>
<evidence type="ECO:0000313" key="9">
    <source>
        <dbReference type="Proteomes" id="UP000002601"/>
    </source>
</evidence>
<dbReference type="GO" id="GO:0003735">
    <property type="term" value="F:structural constituent of ribosome"/>
    <property type="evidence" value="ECO:0007669"/>
    <property type="project" value="InterPro"/>
</dbReference>
<dbReference type="InterPro" id="IPR001021">
    <property type="entry name" value="Ribosomal_bL25_long"/>
</dbReference>
<dbReference type="InterPro" id="IPR020057">
    <property type="entry name" value="Ribosomal_bL25_b-dom"/>
</dbReference>
<protein>
    <recommendedName>
        <fullName evidence="5">Large ribosomal subunit protein bL25</fullName>
    </recommendedName>
    <alternativeName>
        <fullName evidence="5">General stress protein CTC</fullName>
    </alternativeName>
</protein>
<dbReference type="Proteomes" id="UP000002601">
    <property type="component" value="Chromosome"/>
</dbReference>
<evidence type="ECO:0000256" key="3">
    <source>
        <dbReference type="ARBA" id="ARBA00022980"/>
    </source>
</evidence>
<dbReference type="GO" id="GO:0008097">
    <property type="term" value="F:5S rRNA binding"/>
    <property type="evidence" value="ECO:0007669"/>
    <property type="project" value="InterPro"/>
</dbReference>
<dbReference type="InterPro" id="IPR020930">
    <property type="entry name" value="Ribosomal_uL5_bac-type"/>
</dbReference>
<evidence type="ECO:0000259" key="6">
    <source>
        <dbReference type="Pfam" id="PF01386"/>
    </source>
</evidence>
<evidence type="ECO:0000256" key="5">
    <source>
        <dbReference type="HAMAP-Rule" id="MF_01334"/>
    </source>
</evidence>
<dbReference type="PANTHER" id="PTHR33284:SF1">
    <property type="entry name" value="RIBOSOMAL PROTEIN L25_GLN-TRNA SYNTHETASE, ANTI-CODON-BINDING DOMAIN-CONTAINING PROTEIN"/>
    <property type="match status" value="1"/>
</dbReference>
<keyword evidence="3 5" id="KW-0689">Ribosomal protein</keyword>
<dbReference type="InterPro" id="IPR011035">
    <property type="entry name" value="Ribosomal_bL25/Gln-tRNA_synth"/>
</dbReference>
<dbReference type="SUPFAM" id="SSF50715">
    <property type="entry name" value="Ribosomal protein L25-like"/>
    <property type="match status" value="1"/>
</dbReference>
<dbReference type="Gene3D" id="2.170.120.20">
    <property type="entry name" value="Ribosomal protein L25, beta domain"/>
    <property type="match status" value="1"/>
</dbReference>
<gene>
    <name evidence="5" type="primary">rplY</name>
    <name evidence="5" type="synonym">ctc</name>
    <name evidence="8" type="ordered locus">Desal_2926</name>
</gene>
<dbReference type="eggNOG" id="COG1825">
    <property type="taxonomic scope" value="Bacteria"/>
</dbReference>
<dbReference type="InterPro" id="IPR020056">
    <property type="entry name" value="Rbsml_bL25/Gln-tRNA_synth_N"/>
</dbReference>
<dbReference type="OrthoDB" id="9786489at2"/>
<dbReference type="InterPro" id="IPR037121">
    <property type="entry name" value="Ribosomal_bL25_C"/>
</dbReference>
<accession>C6C0N1</accession>
<proteinExistence type="inferred from homology"/>
<feature type="domain" description="Large ribosomal subunit protein bL25 beta" evidence="7">
    <location>
        <begin position="102"/>
        <end position="182"/>
    </location>
</feature>
<reference evidence="8 9" key="1">
    <citation type="submission" date="2009-06" db="EMBL/GenBank/DDBJ databases">
        <title>Complete sequence of Desulfovibrio salexigens DSM 2638.</title>
        <authorList>
            <consortium name="US DOE Joint Genome Institute"/>
            <person name="Lucas S."/>
            <person name="Copeland A."/>
            <person name="Lapidus A."/>
            <person name="Glavina del Rio T."/>
            <person name="Tice H."/>
            <person name="Bruce D."/>
            <person name="Goodwin L."/>
            <person name="Pitluck S."/>
            <person name="Munk A.C."/>
            <person name="Brettin T."/>
            <person name="Detter J.C."/>
            <person name="Han C."/>
            <person name="Tapia R."/>
            <person name="Larimer F."/>
            <person name="Land M."/>
            <person name="Hauser L."/>
            <person name="Kyrpides N."/>
            <person name="Anderson I."/>
            <person name="Wall J.D."/>
            <person name="Arkin A.P."/>
            <person name="Dehal P."/>
            <person name="Chivian D."/>
            <person name="Giles B."/>
            <person name="Hazen T.C."/>
        </authorList>
    </citation>
    <scope>NUCLEOTIDE SEQUENCE [LARGE SCALE GENOMIC DNA]</scope>
    <source>
        <strain evidence="9">ATCC 14822 / DSM 2638 / NCIMB 8403 / VKM B-1763</strain>
    </source>
</reference>
<dbReference type="PANTHER" id="PTHR33284">
    <property type="entry name" value="RIBOSOMAL PROTEIN L25/GLN-TRNA SYNTHETASE, ANTI-CODON-BINDING DOMAIN-CONTAINING PROTEIN"/>
    <property type="match status" value="1"/>
</dbReference>
<keyword evidence="1 5" id="KW-0699">rRNA-binding</keyword>
<dbReference type="CDD" id="cd00495">
    <property type="entry name" value="Ribosomal_L25_TL5_CTC"/>
    <property type="match status" value="1"/>
</dbReference>
<dbReference type="HOGENOM" id="CLU_075939_0_0_7"/>
<keyword evidence="9" id="KW-1185">Reference proteome</keyword>
<evidence type="ECO:0000256" key="4">
    <source>
        <dbReference type="ARBA" id="ARBA00023274"/>
    </source>
</evidence>
<evidence type="ECO:0000256" key="2">
    <source>
        <dbReference type="ARBA" id="ARBA00022884"/>
    </source>
</evidence>
<evidence type="ECO:0000313" key="8">
    <source>
        <dbReference type="EMBL" id="ACS80978.1"/>
    </source>
</evidence>
<dbReference type="AlphaFoldDB" id="C6C0N1"/>
<comment type="similarity">
    <text evidence="5">Belongs to the bacterial ribosomal protein bL25 family. CTC subfamily.</text>
</comment>
<dbReference type="GO" id="GO:0022625">
    <property type="term" value="C:cytosolic large ribosomal subunit"/>
    <property type="evidence" value="ECO:0007669"/>
    <property type="project" value="TreeGrafter"/>
</dbReference>
<sequence>MSEKVTFKAELRTKTGKSANRQLRNQGMVPVVFYSQDGENLVLSVNENEFVKMYRKVGTTRVFSLEVDGKTYDTLIWKVQMDPVRPRPNHIDFLGVSKDRTLKVDVPVVTEGKAPGVKLGGRMAIYRPKLTVACTAATLPAEIVVNIDSMNVGDTVFVNEIDLGEGASVVFDNNFALVRCAAGRGSKAAEEEAEEE</sequence>
<keyword evidence="2 5" id="KW-0694">RNA-binding</keyword>
<evidence type="ECO:0000259" key="7">
    <source>
        <dbReference type="Pfam" id="PF14693"/>
    </source>
</evidence>
<dbReference type="Gene3D" id="2.40.240.10">
    <property type="entry name" value="Ribosomal Protein L25, Chain P"/>
    <property type="match status" value="1"/>
</dbReference>
<dbReference type="InterPro" id="IPR029751">
    <property type="entry name" value="Ribosomal_L25_dom"/>
</dbReference>
<dbReference type="NCBIfam" id="TIGR00731">
    <property type="entry name" value="bL25_bact_ctc"/>
    <property type="match status" value="1"/>
</dbReference>
<dbReference type="Pfam" id="PF01386">
    <property type="entry name" value="Ribosomal_L25p"/>
    <property type="match status" value="1"/>
</dbReference>
<dbReference type="RefSeq" id="WP_015852794.1">
    <property type="nucleotide sequence ID" value="NC_012881.1"/>
</dbReference>
<dbReference type="KEGG" id="dsa:Desal_2926"/>
<dbReference type="GO" id="GO:0006412">
    <property type="term" value="P:translation"/>
    <property type="evidence" value="ECO:0007669"/>
    <property type="project" value="UniProtKB-UniRule"/>
</dbReference>
<dbReference type="Pfam" id="PF14693">
    <property type="entry name" value="Ribosomal_TL5_C"/>
    <property type="match status" value="1"/>
</dbReference>
<dbReference type="STRING" id="526222.Desal_2926"/>
<name>C6C0N1_MARSD</name>
<feature type="domain" description="Large ribosomal subunit protein bL25 L25" evidence="6">
    <location>
        <begin position="8"/>
        <end position="93"/>
    </location>
</feature>
<comment type="function">
    <text evidence="5">This is one of the proteins that binds to the 5S RNA in the ribosome where it forms part of the central protuberance.</text>
</comment>
<evidence type="ECO:0000256" key="1">
    <source>
        <dbReference type="ARBA" id="ARBA00022730"/>
    </source>
</evidence>
<dbReference type="HAMAP" id="MF_01334">
    <property type="entry name" value="Ribosomal_bL25_CTC"/>
    <property type="match status" value="1"/>
</dbReference>
<organism evidence="8 9">
    <name type="scientific">Maridesulfovibrio salexigens (strain ATCC 14822 / DSM 2638 / NCIMB 8403 / VKM B-1763)</name>
    <name type="common">Desulfovibrio salexigens</name>
    <dbReference type="NCBI Taxonomy" id="526222"/>
    <lineage>
        <taxon>Bacteria</taxon>
        <taxon>Pseudomonadati</taxon>
        <taxon>Thermodesulfobacteriota</taxon>
        <taxon>Desulfovibrionia</taxon>
        <taxon>Desulfovibrionales</taxon>
        <taxon>Desulfovibrionaceae</taxon>
        <taxon>Maridesulfovibrio</taxon>
    </lineage>
</organism>
<dbReference type="EMBL" id="CP001649">
    <property type="protein sequence ID" value="ACS80978.1"/>
    <property type="molecule type" value="Genomic_DNA"/>
</dbReference>